<feature type="non-terminal residue" evidence="1">
    <location>
        <position position="231"/>
    </location>
</feature>
<evidence type="ECO:0008006" key="3">
    <source>
        <dbReference type="Google" id="ProtNLM"/>
    </source>
</evidence>
<keyword evidence="2" id="KW-1185">Reference proteome</keyword>
<dbReference type="EMBL" id="CP111016">
    <property type="protein sequence ID" value="WAR04364.1"/>
    <property type="molecule type" value="Genomic_DNA"/>
</dbReference>
<protein>
    <recommendedName>
        <fullName evidence="3">Apple domain-containing protein</fullName>
    </recommendedName>
</protein>
<gene>
    <name evidence="1" type="ORF">MAR_019733</name>
</gene>
<dbReference type="Proteomes" id="UP001164746">
    <property type="component" value="Chromosome 5"/>
</dbReference>
<organism evidence="1 2">
    <name type="scientific">Mya arenaria</name>
    <name type="common">Soft-shell clam</name>
    <dbReference type="NCBI Taxonomy" id="6604"/>
    <lineage>
        <taxon>Eukaryota</taxon>
        <taxon>Metazoa</taxon>
        <taxon>Spiralia</taxon>
        <taxon>Lophotrochozoa</taxon>
        <taxon>Mollusca</taxon>
        <taxon>Bivalvia</taxon>
        <taxon>Autobranchia</taxon>
        <taxon>Heteroconchia</taxon>
        <taxon>Euheterodonta</taxon>
        <taxon>Imparidentia</taxon>
        <taxon>Neoheterodontei</taxon>
        <taxon>Myida</taxon>
        <taxon>Myoidea</taxon>
        <taxon>Myidae</taxon>
        <taxon>Mya</taxon>
    </lineage>
</organism>
<evidence type="ECO:0000313" key="2">
    <source>
        <dbReference type="Proteomes" id="UP001164746"/>
    </source>
</evidence>
<reference evidence="1" key="1">
    <citation type="submission" date="2022-11" db="EMBL/GenBank/DDBJ databases">
        <title>Centuries of genome instability and evolution in soft-shell clam transmissible cancer (bioRxiv).</title>
        <authorList>
            <person name="Hart S.F.M."/>
            <person name="Yonemitsu M.A."/>
            <person name="Giersch R.M."/>
            <person name="Beal B.F."/>
            <person name="Arriagada G."/>
            <person name="Davis B.W."/>
            <person name="Ostrander E.A."/>
            <person name="Goff S.P."/>
            <person name="Metzger M.J."/>
        </authorList>
    </citation>
    <scope>NUCLEOTIDE SEQUENCE</scope>
    <source>
        <strain evidence="1">MELC-2E11</strain>
        <tissue evidence="1">Siphon/mantle</tissue>
    </source>
</reference>
<sequence length="231" mass="26108">MKFTKERNFTIFVEGYRYYVSEQETEWGNGNCTLALPSLDYNDLGIFAETEKDTNWTLHEDGLWIGLFQAKLSFAYVGCNKLNDSGAVLSHNICECSWKSECDSFAIRKIDDEKIECKCLDTAVVASKSQCTSTCKRADAYKCGKEGNNYFSIYTVQNATKCFRHCGYASKTCLNRIRRKTSRWAICFQSNRQNKDCSDRPFTVRDIGTKVASSAVAGEKCFAKGLFPATL</sequence>
<proteinExistence type="predicted"/>
<evidence type="ECO:0000313" key="1">
    <source>
        <dbReference type="EMBL" id="WAR04364.1"/>
    </source>
</evidence>
<accession>A0ABY7E5A4</accession>
<name>A0ABY7E5A4_MYAAR</name>